<dbReference type="AlphaFoldDB" id="A0A1I4Y061"/>
<dbReference type="InterPro" id="IPR008979">
    <property type="entry name" value="Galactose-bd-like_sf"/>
</dbReference>
<dbReference type="Pfam" id="PF08547">
    <property type="entry name" value="CIA30"/>
    <property type="match status" value="1"/>
</dbReference>
<accession>A0A1I4Y061</accession>
<dbReference type="Proteomes" id="UP000198575">
    <property type="component" value="Unassembled WGS sequence"/>
</dbReference>
<name>A0A1I4Y061_9GAMM</name>
<sequence length="160" mass="17117">MQFQGDPAEPAWVAVNDGVMGGLSRGGAEIVDGELRFSGILSLANSGGFSSVRARGVRFDLAQVRQVVLRVRGDGRDYQLRLATDANLDGKPVSYAATFATRAGDWQIVHVRLDALRPSVRGTPLSGPPLDASSVREIGLLIADRRDGPFCLAVDWIAVE</sequence>
<reference evidence="3 4" key="1">
    <citation type="submission" date="2016-10" db="EMBL/GenBank/DDBJ databases">
        <authorList>
            <person name="de Groot N.N."/>
        </authorList>
    </citation>
    <scope>NUCLEOTIDE SEQUENCE [LARGE SCALE GENOMIC DNA]</scope>
    <source>
        <strain evidence="3 4">CGMCC 1.7659</strain>
    </source>
</reference>
<keyword evidence="4" id="KW-1185">Reference proteome</keyword>
<evidence type="ECO:0000313" key="3">
    <source>
        <dbReference type="EMBL" id="SFN30879.1"/>
    </source>
</evidence>
<gene>
    <name evidence="3" type="ORF">SAMN05216289_11344</name>
</gene>
<organism evidence="3 4">
    <name type="scientific">Dokdonella immobilis</name>
    <dbReference type="NCBI Taxonomy" id="578942"/>
    <lineage>
        <taxon>Bacteria</taxon>
        <taxon>Pseudomonadati</taxon>
        <taxon>Pseudomonadota</taxon>
        <taxon>Gammaproteobacteria</taxon>
        <taxon>Lysobacterales</taxon>
        <taxon>Rhodanobacteraceae</taxon>
        <taxon>Dokdonella</taxon>
    </lineage>
</organism>
<dbReference type="STRING" id="578942.SAMN05216289_11344"/>
<dbReference type="InterPro" id="IPR013857">
    <property type="entry name" value="NADH-UbQ_OxRdtase-assoc_prot30"/>
</dbReference>
<dbReference type="PANTHER" id="PTHR13194">
    <property type="entry name" value="COMPLEX I INTERMEDIATE-ASSOCIATED PROTEIN 30"/>
    <property type="match status" value="1"/>
</dbReference>
<evidence type="ECO:0000313" key="4">
    <source>
        <dbReference type="Proteomes" id="UP000198575"/>
    </source>
</evidence>
<proteinExistence type="inferred from homology"/>
<evidence type="ECO:0000259" key="2">
    <source>
        <dbReference type="Pfam" id="PF08547"/>
    </source>
</evidence>
<feature type="domain" description="NADH:ubiquinone oxidoreductase intermediate-associated protein 30" evidence="2">
    <location>
        <begin position="2"/>
        <end position="154"/>
    </location>
</feature>
<dbReference type="PANTHER" id="PTHR13194:SF19">
    <property type="entry name" value="NAD(P)-BINDING ROSSMANN-FOLD SUPERFAMILY PROTEIN"/>
    <property type="match status" value="1"/>
</dbReference>
<protein>
    <submittedName>
        <fullName evidence="3">Monofunctional biosynthetic peptidoglycan transglycosylase</fullName>
    </submittedName>
</protein>
<dbReference type="InterPro" id="IPR039131">
    <property type="entry name" value="NDUFAF1"/>
</dbReference>
<dbReference type="EMBL" id="FOVF01000013">
    <property type="protein sequence ID" value="SFN30879.1"/>
    <property type="molecule type" value="Genomic_DNA"/>
</dbReference>
<dbReference type="OrthoDB" id="442188at2"/>
<dbReference type="SUPFAM" id="SSF49785">
    <property type="entry name" value="Galactose-binding domain-like"/>
    <property type="match status" value="1"/>
</dbReference>
<evidence type="ECO:0000256" key="1">
    <source>
        <dbReference type="ARBA" id="ARBA00007884"/>
    </source>
</evidence>
<comment type="similarity">
    <text evidence="1">Belongs to the CIA30 family.</text>
</comment>